<evidence type="ECO:0000256" key="4">
    <source>
        <dbReference type="ARBA" id="ARBA00004601"/>
    </source>
</evidence>
<evidence type="ECO:0000256" key="3">
    <source>
        <dbReference type="ARBA" id="ARBA00004514"/>
    </source>
</evidence>
<dbReference type="OrthoDB" id="2163284at2759"/>
<keyword evidence="8 10" id="KW-0175">Coiled coil</keyword>
<gene>
    <name evidence="12" type="ORF">CTOB1V02_LOCUS7508</name>
</gene>
<keyword evidence="9" id="KW-0472">Membrane</keyword>
<dbReference type="PANTHER" id="PTHR21614">
    <property type="entry name" value="SHORT COILED COIL PROTEIN"/>
    <property type="match status" value="1"/>
</dbReference>
<dbReference type="InterPro" id="IPR019357">
    <property type="entry name" value="SCOC"/>
</dbReference>
<comment type="function">
    <text evidence="1">Positive regulator of amino acid starvation-induced autophagy.</text>
</comment>
<proteinExistence type="inferred from homology"/>
<dbReference type="AlphaFoldDB" id="A0A7R8WIF4"/>
<dbReference type="GO" id="GO:0005802">
    <property type="term" value="C:trans-Golgi network"/>
    <property type="evidence" value="ECO:0007669"/>
    <property type="project" value="TreeGrafter"/>
</dbReference>
<protein>
    <submittedName>
        <fullName evidence="12">Uncharacterized protein</fullName>
    </submittedName>
</protein>
<evidence type="ECO:0000256" key="10">
    <source>
        <dbReference type="SAM" id="Coils"/>
    </source>
</evidence>
<keyword evidence="6" id="KW-0963">Cytoplasm</keyword>
<evidence type="ECO:0000256" key="6">
    <source>
        <dbReference type="ARBA" id="ARBA00022490"/>
    </source>
</evidence>
<comment type="subcellular location">
    <subcellularLocation>
        <location evidence="3">Cytoplasm</location>
        <location evidence="3">Cytosol</location>
    </subcellularLocation>
    <subcellularLocation>
        <location evidence="2">Golgi apparatus membrane</location>
        <topology evidence="2">Peripheral membrane protein</topology>
        <orientation evidence="2">Cytoplasmic side</orientation>
    </subcellularLocation>
    <subcellularLocation>
        <location evidence="4">Golgi apparatus</location>
        <location evidence="4">trans-Golgi network</location>
    </subcellularLocation>
</comment>
<dbReference type="GO" id="GO:0000139">
    <property type="term" value="C:Golgi membrane"/>
    <property type="evidence" value="ECO:0007669"/>
    <property type="project" value="UniProtKB-SubCell"/>
</dbReference>
<keyword evidence="7" id="KW-0333">Golgi apparatus</keyword>
<dbReference type="Pfam" id="PF10224">
    <property type="entry name" value="DUF2205"/>
    <property type="match status" value="1"/>
</dbReference>
<feature type="region of interest" description="Disordered" evidence="11">
    <location>
        <begin position="1"/>
        <end position="59"/>
    </location>
</feature>
<comment type="similarity">
    <text evidence="5">Belongs to the SCOC family.</text>
</comment>
<evidence type="ECO:0000313" key="12">
    <source>
        <dbReference type="EMBL" id="CAD7229639.1"/>
    </source>
</evidence>
<feature type="region of interest" description="Disordered" evidence="11">
    <location>
        <begin position="142"/>
        <end position="164"/>
    </location>
</feature>
<name>A0A7R8WIF4_9CRUS</name>
<evidence type="ECO:0000256" key="5">
    <source>
        <dbReference type="ARBA" id="ARBA00010880"/>
    </source>
</evidence>
<dbReference type="PANTHER" id="PTHR21614:SF0">
    <property type="entry name" value="GEO08385P1"/>
    <property type="match status" value="1"/>
</dbReference>
<dbReference type="GO" id="GO:0005829">
    <property type="term" value="C:cytosol"/>
    <property type="evidence" value="ECO:0007669"/>
    <property type="project" value="UniProtKB-SubCell"/>
</dbReference>
<feature type="compositionally biased region" description="Polar residues" evidence="11">
    <location>
        <begin position="142"/>
        <end position="153"/>
    </location>
</feature>
<reference evidence="12" key="1">
    <citation type="submission" date="2020-11" db="EMBL/GenBank/DDBJ databases">
        <authorList>
            <person name="Tran Van P."/>
        </authorList>
    </citation>
    <scope>NUCLEOTIDE SEQUENCE</scope>
</reference>
<evidence type="ECO:0000256" key="1">
    <source>
        <dbReference type="ARBA" id="ARBA00002743"/>
    </source>
</evidence>
<dbReference type="EMBL" id="OB662190">
    <property type="protein sequence ID" value="CAD7229639.1"/>
    <property type="molecule type" value="Genomic_DNA"/>
</dbReference>
<feature type="coiled-coil region" evidence="10">
    <location>
        <begin position="89"/>
        <end position="123"/>
    </location>
</feature>
<dbReference type="Gene3D" id="1.20.5.170">
    <property type="match status" value="1"/>
</dbReference>
<feature type="compositionally biased region" description="Acidic residues" evidence="11">
    <location>
        <begin position="15"/>
        <end position="38"/>
    </location>
</feature>
<sequence length="164" mass="17786">MSESEKRERPRSLIVDDDDSIPLADEDAQAIVDDDEDSSSTTENAAPFRGPEAAGGSACAGQIVSPDGTVEEDFNSMTSENGLDEQEEKARLIAQVLELQNTLDDLSQRVDSVKMENFKLRSENQVLAQYMENLMAGSSVFQSATATPTQNKSGAAPKGNRTRR</sequence>
<evidence type="ECO:0000256" key="2">
    <source>
        <dbReference type="ARBA" id="ARBA00004255"/>
    </source>
</evidence>
<evidence type="ECO:0000256" key="7">
    <source>
        <dbReference type="ARBA" id="ARBA00023034"/>
    </source>
</evidence>
<organism evidence="12">
    <name type="scientific">Cyprideis torosa</name>
    <dbReference type="NCBI Taxonomy" id="163714"/>
    <lineage>
        <taxon>Eukaryota</taxon>
        <taxon>Metazoa</taxon>
        <taxon>Ecdysozoa</taxon>
        <taxon>Arthropoda</taxon>
        <taxon>Crustacea</taxon>
        <taxon>Oligostraca</taxon>
        <taxon>Ostracoda</taxon>
        <taxon>Podocopa</taxon>
        <taxon>Podocopida</taxon>
        <taxon>Cytherocopina</taxon>
        <taxon>Cytheroidea</taxon>
        <taxon>Cytherideidae</taxon>
        <taxon>Cyprideis</taxon>
    </lineage>
</organism>
<feature type="compositionally biased region" description="Basic and acidic residues" evidence="11">
    <location>
        <begin position="1"/>
        <end position="11"/>
    </location>
</feature>
<evidence type="ECO:0000256" key="9">
    <source>
        <dbReference type="ARBA" id="ARBA00023136"/>
    </source>
</evidence>
<accession>A0A7R8WIF4</accession>
<evidence type="ECO:0000256" key="8">
    <source>
        <dbReference type="ARBA" id="ARBA00023054"/>
    </source>
</evidence>
<evidence type="ECO:0000256" key="11">
    <source>
        <dbReference type="SAM" id="MobiDB-lite"/>
    </source>
</evidence>